<evidence type="ECO:0000313" key="2">
    <source>
        <dbReference type="EMBL" id="GAH08348.1"/>
    </source>
</evidence>
<dbReference type="AlphaFoldDB" id="X1EI54"/>
<comment type="caution">
    <text evidence="2">The sequence shown here is derived from an EMBL/GenBank/DDBJ whole genome shotgun (WGS) entry which is preliminary data.</text>
</comment>
<feature type="domain" description="PLOD1-3-like GT" evidence="1">
    <location>
        <begin position="17"/>
        <end position="116"/>
    </location>
</feature>
<reference evidence="2" key="1">
    <citation type="journal article" date="2014" name="Front. Microbiol.">
        <title>High frequency of phylogenetically diverse reductive dehalogenase-homologous genes in deep subseafloor sedimentary metagenomes.</title>
        <authorList>
            <person name="Kawai M."/>
            <person name="Futagami T."/>
            <person name="Toyoda A."/>
            <person name="Takaki Y."/>
            <person name="Nishi S."/>
            <person name="Hori S."/>
            <person name="Arai W."/>
            <person name="Tsubouchi T."/>
            <person name="Morono Y."/>
            <person name="Uchiyama I."/>
            <person name="Ito T."/>
            <person name="Fujiyama A."/>
            <person name="Inagaki F."/>
            <person name="Takami H."/>
        </authorList>
    </citation>
    <scope>NUCLEOTIDE SEQUENCE</scope>
    <source>
        <strain evidence="2">Expedition CK06-06</strain>
    </source>
</reference>
<feature type="non-terminal residue" evidence="2">
    <location>
        <position position="1"/>
    </location>
</feature>
<dbReference type="Pfam" id="PF25342">
    <property type="entry name" value="GT_PLOD"/>
    <property type="match status" value="1"/>
</dbReference>
<gene>
    <name evidence="2" type="ORF">S01H4_51851</name>
</gene>
<accession>X1EI54</accession>
<organism evidence="2">
    <name type="scientific">marine sediment metagenome</name>
    <dbReference type="NCBI Taxonomy" id="412755"/>
    <lineage>
        <taxon>unclassified sequences</taxon>
        <taxon>metagenomes</taxon>
        <taxon>ecological metagenomes</taxon>
    </lineage>
</organism>
<sequence length="173" mass="20494">DYVVLSESFEGPWRHTFKIQWILNYLKSGKCKTQYLLYCDARDSILRVDPQIVLDLFLQQNLSLLFNATMSKRAYYFGMPGTLEWARTVAPRLGRYLNSGAFIGYTNFVKKVFEEAMKYVDSKQHVVAGDVKSLNEFPEFPKGMDDQTILRYIHREFYPAMNIDYYNRIFYRN</sequence>
<dbReference type="EMBL" id="BART01029573">
    <property type="protein sequence ID" value="GAH08348.1"/>
    <property type="molecule type" value="Genomic_DNA"/>
</dbReference>
<protein>
    <recommendedName>
        <fullName evidence="1">PLOD1-3-like GT domain-containing protein</fullName>
    </recommendedName>
</protein>
<name>X1EI54_9ZZZZ</name>
<proteinExistence type="predicted"/>
<dbReference type="CDD" id="cd22997">
    <property type="entry name" value="GT_LH"/>
    <property type="match status" value="1"/>
</dbReference>
<evidence type="ECO:0000259" key="1">
    <source>
        <dbReference type="Pfam" id="PF25342"/>
    </source>
</evidence>
<dbReference type="InterPro" id="IPR057589">
    <property type="entry name" value="GT_PLOD"/>
</dbReference>